<evidence type="ECO:0000313" key="1">
    <source>
        <dbReference type="EMBL" id="GCA63353.1"/>
    </source>
</evidence>
<reference evidence="1 2" key="1">
    <citation type="journal article" date="2018" name="PLoS ONE">
        <title>The draft genome of Kipferlia bialata reveals reductive genome evolution in fornicate parasites.</title>
        <authorList>
            <person name="Tanifuji G."/>
            <person name="Takabayashi S."/>
            <person name="Kume K."/>
            <person name="Takagi M."/>
            <person name="Nakayama T."/>
            <person name="Kamikawa R."/>
            <person name="Inagaki Y."/>
            <person name="Hashimoto T."/>
        </authorList>
    </citation>
    <scope>NUCLEOTIDE SEQUENCE [LARGE SCALE GENOMIC DNA]</scope>
    <source>
        <strain evidence="1">NY0173</strain>
    </source>
</reference>
<proteinExistence type="predicted"/>
<accession>A0A391NY26</accession>
<gene>
    <name evidence="1" type="ORF">KIPB_009428</name>
</gene>
<sequence>TTDDGYLVRPPLELGAPIPAPVLEVFSHPRLRVYPHTLYAESMLIGPPDEMEFM</sequence>
<dbReference type="EMBL" id="BDIP01003202">
    <property type="protein sequence ID" value="GCA63353.1"/>
    <property type="molecule type" value="Genomic_DNA"/>
</dbReference>
<evidence type="ECO:0000313" key="2">
    <source>
        <dbReference type="Proteomes" id="UP000265618"/>
    </source>
</evidence>
<dbReference type="Proteomes" id="UP000265618">
    <property type="component" value="Unassembled WGS sequence"/>
</dbReference>
<dbReference type="AlphaFoldDB" id="A0A391NY26"/>
<organism evidence="1 2">
    <name type="scientific">Kipferlia bialata</name>
    <dbReference type="NCBI Taxonomy" id="797122"/>
    <lineage>
        <taxon>Eukaryota</taxon>
        <taxon>Metamonada</taxon>
        <taxon>Carpediemonas-like organisms</taxon>
        <taxon>Kipferlia</taxon>
    </lineage>
</organism>
<keyword evidence="2" id="KW-1185">Reference proteome</keyword>
<protein>
    <submittedName>
        <fullName evidence="1">Uncharacterized protein</fullName>
    </submittedName>
</protein>
<comment type="caution">
    <text evidence="1">The sequence shown here is derived from an EMBL/GenBank/DDBJ whole genome shotgun (WGS) entry which is preliminary data.</text>
</comment>
<name>A0A391NY26_9EUKA</name>
<feature type="non-terminal residue" evidence="1">
    <location>
        <position position="1"/>
    </location>
</feature>